<name>A0A2L2XKK7_9FIRM</name>
<dbReference type="RefSeq" id="WP_104372984.1">
    <property type="nucleotide sequence ID" value="NZ_BFAV01000150.1"/>
</dbReference>
<dbReference type="Proteomes" id="UP000239549">
    <property type="component" value="Unassembled WGS sequence"/>
</dbReference>
<keyword evidence="2" id="KW-1185">Reference proteome</keyword>
<proteinExistence type="predicted"/>
<reference evidence="2" key="1">
    <citation type="submission" date="2018-02" db="EMBL/GenBank/DDBJ databases">
        <title>Genome sequence of Desulfocucumis palustris strain NAW-5.</title>
        <authorList>
            <person name="Watanabe M."/>
            <person name="Kojima H."/>
            <person name="Fukui M."/>
        </authorList>
    </citation>
    <scope>NUCLEOTIDE SEQUENCE [LARGE SCALE GENOMIC DNA]</scope>
    <source>
        <strain evidence="2">NAW-5</strain>
    </source>
</reference>
<sequence length="509" mass="57600">MKNPRYYPFERNRYFYGKLLTVRDFESEQKYFNDKRRLVNRLLFGSGVVCGLQVVAIDDQTISVEAGVALDCSGREIVVSSPVTQKLSMIDGFLNNEYAKNVYLCIAYDENGKEPVHSVAGASTSSEEVSEYNRIQESYKIFVKEEAPDPSSIGLTDLVEDNRLIYQDSQVRIRQKTPRYVNPGEDLEITLIVEKTLQTPQIQVEYQVESEHFYPEQGGVLNISFTEPEYGQKTEYSASFQVKAGDYSDIIGRIAVKDRRVNLRIGDKQLDIETDCSNEVHIVEGSIKERVLRSYFDLPLEQCLQCAGEQCIYLAKISLLHMGRTYIIERVENVPFGEYVYNASVLYRLGLLETDRYGADFSSKLAATLLDEDLRDNQLNVQPDTVREQPKVLDINTGVAVIDLESNAKAGRSYFSEEIDHGLGFGPVLIVTGLEEHDNMLLGVEQYKEQIFYGASEVFQKSSFESTLPPVSIGTVAFPGTGTFRVGVRLQAGSKVTKIPVRWWAYRRP</sequence>
<dbReference type="AlphaFoldDB" id="A0A2L2XKK7"/>
<protein>
    <submittedName>
        <fullName evidence="1">Uncharacterized protein</fullName>
    </submittedName>
</protein>
<comment type="caution">
    <text evidence="1">The sequence shown here is derived from an EMBL/GenBank/DDBJ whole genome shotgun (WGS) entry which is preliminary data.</text>
</comment>
<dbReference type="OrthoDB" id="1982228at2"/>
<evidence type="ECO:0000313" key="2">
    <source>
        <dbReference type="Proteomes" id="UP000239549"/>
    </source>
</evidence>
<dbReference type="EMBL" id="BFAV01000150">
    <property type="protein sequence ID" value="GBF34816.1"/>
    <property type="molecule type" value="Genomic_DNA"/>
</dbReference>
<accession>A0A2L2XKK7</accession>
<organism evidence="1 2">
    <name type="scientific">Desulfocucumis palustris</name>
    <dbReference type="NCBI Taxonomy" id="1898651"/>
    <lineage>
        <taxon>Bacteria</taxon>
        <taxon>Bacillati</taxon>
        <taxon>Bacillota</taxon>
        <taxon>Clostridia</taxon>
        <taxon>Eubacteriales</taxon>
        <taxon>Desulfocucumaceae</taxon>
        <taxon>Desulfocucumis</taxon>
    </lineage>
</organism>
<gene>
    <name evidence="1" type="ORF">DCCM_3936</name>
</gene>
<evidence type="ECO:0000313" key="1">
    <source>
        <dbReference type="EMBL" id="GBF34816.1"/>
    </source>
</evidence>